<dbReference type="PhylomeDB" id="Q559R3"/>
<proteinExistence type="predicted"/>
<feature type="compositionally biased region" description="Basic and acidic residues" evidence="1">
    <location>
        <begin position="755"/>
        <end position="764"/>
    </location>
</feature>
<feature type="compositionally biased region" description="Low complexity" evidence="1">
    <location>
        <begin position="836"/>
        <end position="909"/>
    </location>
</feature>
<evidence type="ECO:0000256" key="1">
    <source>
        <dbReference type="SAM" id="MobiDB-lite"/>
    </source>
</evidence>
<organism evidence="3 4">
    <name type="scientific">Dictyostelium discoideum</name>
    <name type="common">Social amoeba</name>
    <dbReference type="NCBI Taxonomy" id="44689"/>
    <lineage>
        <taxon>Eukaryota</taxon>
        <taxon>Amoebozoa</taxon>
        <taxon>Evosea</taxon>
        <taxon>Eumycetozoa</taxon>
        <taxon>Dictyostelia</taxon>
        <taxon>Dictyosteliales</taxon>
        <taxon>Dictyosteliaceae</taxon>
        <taxon>Dictyostelium</taxon>
    </lineage>
</organism>
<feature type="transmembrane region" description="Helical" evidence="2">
    <location>
        <begin position="75"/>
        <end position="94"/>
    </location>
</feature>
<feature type="compositionally biased region" description="Polar residues" evidence="1">
    <location>
        <begin position="744"/>
        <end position="754"/>
    </location>
</feature>
<gene>
    <name evidence="3" type="ORF">DDB_G0272294</name>
</gene>
<evidence type="ECO:0000313" key="4">
    <source>
        <dbReference type="Proteomes" id="UP000002195"/>
    </source>
</evidence>
<dbReference type="GO" id="GO:0006606">
    <property type="term" value="P:protein import into nucleus"/>
    <property type="evidence" value="ECO:0000318"/>
    <property type="project" value="GO_Central"/>
</dbReference>
<keyword evidence="2" id="KW-0472">Membrane</keyword>
<dbReference type="KEGG" id="ddi:DDB_G0272294"/>
<dbReference type="GO" id="GO:0003723">
    <property type="term" value="F:RNA binding"/>
    <property type="evidence" value="ECO:0000318"/>
    <property type="project" value="GO_Central"/>
</dbReference>
<dbReference type="GO" id="GO:0006405">
    <property type="term" value="P:RNA export from nucleus"/>
    <property type="evidence" value="ECO:0000318"/>
    <property type="project" value="GO_Central"/>
</dbReference>
<dbReference type="RefSeq" id="XP_645271.1">
    <property type="nucleotide sequence ID" value="XM_640179.1"/>
</dbReference>
<dbReference type="Pfam" id="PF13634">
    <property type="entry name" value="Nucleoporin_FG"/>
    <property type="match status" value="2"/>
</dbReference>
<dbReference type="GO" id="GO:0017056">
    <property type="term" value="F:structural constituent of nuclear pore"/>
    <property type="evidence" value="ECO:0000318"/>
    <property type="project" value="GO_Central"/>
</dbReference>
<dbReference type="EMBL" id="AAFI02000008">
    <property type="protein sequence ID" value="EAL71299.1"/>
    <property type="molecule type" value="Genomic_DNA"/>
</dbReference>
<feature type="compositionally biased region" description="Acidic residues" evidence="1">
    <location>
        <begin position="1025"/>
        <end position="1071"/>
    </location>
</feature>
<dbReference type="Proteomes" id="UP000002195">
    <property type="component" value="Unassembled WGS sequence"/>
</dbReference>
<dbReference type="GlyGen" id="Q559R3">
    <property type="glycosylation" value="2 sites"/>
</dbReference>
<dbReference type="eggNOG" id="KOG0845">
    <property type="taxonomic scope" value="Eukaryota"/>
</dbReference>
<dbReference type="dictyBase" id="DDB_G0272294"/>
<feature type="region of interest" description="Disordered" evidence="1">
    <location>
        <begin position="1001"/>
        <end position="1078"/>
    </location>
</feature>
<dbReference type="HOGENOM" id="CLU_286599_0_0_1"/>
<keyword evidence="2" id="KW-0812">Transmembrane</keyword>
<protein>
    <submittedName>
        <fullName evidence="3">Uncharacterized protein</fullName>
    </submittedName>
</protein>
<dbReference type="InParanoid" id="Q559R3"/>
<name>Q559R3_DICDI</name>
<feature type="compositionally biased region" description="Basic and acidic residues" evidence="1">
    <location>
        <begin position="1002"/>
        <end position="1012"/>
    </location>
</feature>
<dbReference type="AlphaFoldDB" id="Q559R3"/>
<comment type="caution">
    <text evidence="3">The sequence shown here is derived from an EMBL/GenBank/DDBJ whole genome shotgun (WGS) entry which is preliminary data.</text>
</comment>
<dbReference type="GO" id="GO:0008139">
    <property type="term" value="F:nuclear localization sequence binding"/>
    <property type="evidence" value="ECO:0000318"/>
    <property type="project" value="GO_Central"/>
</dbReference>
<feature type="region of interest" description="Disordered" evidence="1">
    <location>
        <begin position="708"/>
        <end position="955"/>
    </location>
</feature>
<dbReference type="FunCoup" id="Q559R3">
    <property type="interactions" value="18"/>
</dbReference>
<dbReference type="GO" id="GO:0044614">
    <property type="term" value="C:nuclear pore cytoplasmic filaments"/>
    <property type="evidence" value="ECO:0000318"/>
    <property type="project" value="GO_Central"/>
</dbReference>
<feature type="compositionally biased region" description="Polar residues" evidence="1">
    <location>
        <begin position="766"/>
        <end position="788"/>
    </location>
</feature>
<evidence type="ECO:0000256" key="2">
    <source>
        <dbReference type="SAM" id="Phobius"/>
    </source>
</evidence>
<sequence>MIDNGPQSGENSLDRDSLNIGSQFTCDDVSPNLLNIVCYYDQLKICRTKFALFLTVLVVIVIGICKFGSVGYNLYYLFFYCIIIFLILFFSLSIKKMLPIRNITINHSSNQIFITRCICIGNEIEKKKSIFGNEIEKHCLFPIPETINSDEIITVEDSVENGSTLFHLKKPEFPRDLELYKNQKFIFQTLNYGQIIGTFIEIDNRNKLENKFLVLDVEEVNNICNVKPFSKGIILLNENEISSFILFDPKSNISGPETYKSNAKLVINNTTISREIFVTHCSKVNEESLGYYHHLIRGIEFNDLFTEPNLKPNIPIKVLTEFVWKPMFNIGDINNNTQESKVSLTIITNDEKSIYSVENFKCLKNYETKIIINSFETTYNRAVLIHPMGPNQISIYFKNTSKLLFTKSTIQLVNSYENHMIDLVDGEEIFLQQIDYFNCETQSLELLNSVRPNSTCVMILKVPNEKIKIYQEISHQPLFPARSKRTKIQRIKISKDIIFIDFEFKNKIKYQIVNSSQFKTKMLIHCPNKEFNIKGISCKEINNDVDRNLYLLDSDALSIKDLTLYSVKNEQVFSGSSFSKVISKFLEKNDFKNTILDSGKFEIFNFTNMDKKFQKDLSKLLEKVYFEKSDSSYFEKQFSKMSLKESLFDPLLWREHSLYRFSNQNKFFFDSDANSFFKSLSFDTVSNNNTISSTGPYSPIPISSFPFQKNAESLDPPPIPIEDISNRKDKSGGTSPIPKPVGKETSNTNKSSQENNKRSSDKKVTFCTSEPSLGNKSLFGSSSNQQTPVKIEPSLETKSLFGKHTTPSTTESSVCTKSAFGSSPPSLFGQSSPNKTTSTTESGLGEGESISTTTTKTSAFGSSSTPSFGGTSAFGGPQTTGAFGSTTTTSMFGRSPTTLYGSSPTTTTSMFGSNSNTLYGSSPTTTTSMFGRSPTTLYGSSPTPTTSIFGSSSTTLYGSSPTTTTSIFGSTSTPLFGSASTTKTSLFGSSSIFDAKNLNKTTPKEEIKKESEDINENSSELPELVQDEDYDIDQVEDLDEDQVEDLDEDYDEDQVEDYDEDQVEDLDEDQVENSKDSV</sequence>
<feature type="compositionally biased region" description="Polar residues" evidence="1">
    <location>
        <begin position="805"/>
        <end position="835"/>
    </location>
</feature>
<dbReference type="STRING" id="44689.Q559R3"/>
<feature type="compositionally biased region" description="Polar residues" evidence="1">
    <location>
        <begin position="910"/>
        <end position="950"/>
    </location>
</feature>
<dbReference type="InterPro" id="IPR025574">
    <property type="entry name" value="Nucleoporin_FG_rpt"/>
</dbReference>
<dbReference type="VEuPathDB" id="AmoebaDB:DDB_G0272294"/>
<evidence type="ECO:0000313" key="3">
    <source>
        <dbReference type="EMBL" id="EAL71299.1"/>
    </source>
</evidence>
<feature type="transmembrane region" description="Helical" evidence="2">
    <location>
        <begin position="50"/>
        <end position="69"/>
    </location>
</feature>
<reference evidence="3 4" key="1">
    <citation type="journal article" date="2005" name="Nature">
        <title>The genome of the social amoeba Dictyostelium discoideum.</title>
        <authorList>
            <consortium name="The Dictyostelium discoideum Sequencing Consortium"/>
            <person name="Eichinger L."/>
            <person name="Pachebat J.A."/>
            <person name="Glockner G."/>
            <person name="Rajandream M.A."/>
            <person name="Sucgang R."/>
            <person name="Berriman M."/>
            <person name="Song J."/>
            <person name="Olsen R."/>
            <person name="Szafranski K."/>
            <person name="Xu Q."/>
            <person name="Tunggal B."/>
            <person name="Kummerfeld S."/>
            <person name="Madera M."/>
            <person name="Konfortov B.A."/>
            <person name="Rivero F."/>
            <person name="Bankier A.T."/>
            <person name="Lehmann R."/>
            <person name="Hamlin N."/>
            <person name="Davies R."/>
            <person name="Gaudet P."/>
            <person name="Fey P."/>
            <person name="Pilcher K."/>
            <person name="Chen G."/>
            <person name="Saunders D."/>
            <person name="Sodergren E."/>
            <person name="Davis P."/>
            <person name="Kerhornou A."/>
            <person name="Nie X."/>
            <person name="Hall N."/>
            <person name="Anjard C."/>
            <person name="Hemphill L."/>
            <person name="Bason N."/>
            <person name="Farbrother P."/>
            <person name="Desany B."/>
            <person name="Just E."/>
            <person name="Morio T."/>
            <person name="Rost R."/>
            <person name="Churcher C."/>
            <person name="Cooper J."/>
            <person name="Haydock S."/>
            <person name="van Driessche N."/>
            <person name="Cronin A."/>
            <person name="Goodhead I."/>
            <person name="Muzny D."/>
            <person name="Mourier T."/>
            <person name="Pain A."/>
            <person name="Lu M."/>
            <person name="Harper D."/>
            <person name="Lindsay R."/>
            <person name="Hauser H."/>
            <person name="James K."/>
            <person name="Quiles M."/>
            <person name="Madan Babu M."/>
            <person name="Saito T."/>
            <person name="Buchrieser C."/>
            <person name="Wardroper A."/>
            <person name="Felder M."/>
            <person name="Thangavelu M."/>
            <person name="Johnson D."/>
            <person name="Knights A."/>
            <person name="Loulseged H."/>
            <person name="Mungall K."/>
            <person name="Oliver K."/>
            <person name="Price C."/>
            <person name="Quail M.A."/>
            <person name="Urushihara H."/>
            <person name="Hernandez J."/>
            <person name="Rabbinowitsch E."/>
            <person name="Steffen D."/>
            <person name="Sanders M."/>
            <person name="Ma J."/>
            <person name="Kohara Y."/>
            <person name="Sharp S."/>
            <person name="Simmonds M."/>
            <person name="Spiegler S."/>
            <person name="Tivey A."/>
            <person name="Sugano S."/>
            <person name="White B."/>
            <person name="Walker D."/>
            <person name="Woodward J."/>
            <person name="Winckler T."/>
            <person name="Tanaka Y."/>
            <person name="Shaulsky G."/>
            <person name="Schleicher M."/>
            <person name="Weinstock G."/>
            <person name="Rosenthal A."/>
            <person name="Cox E.C."/>
            <person name="Chisholm R.L."/>
            <person name="Gibbs R."/>
            <person name="Loomis W.F."/>
            <person name="Platzer M."/>
            <person name="Kay R.R."/>
            <person name="Williams J."/>
            <person name="Dear P.H."/>
            <person name="Noegel A.A."/>
            <person name="Barrell B."/>
            <person name="Kuspa A."/>
        </authorList>
    </citation>
    <scope>NUCLEOTIDE SEQUENCE [LARGE SCALE GENOMIC DNA]</scope>
    <source>
        <strain evidence="3 4">AX4</strain>
    </source>
</reference>
<dbReference type="GO" id="GO:0000973">
    <property type="term" value="P:post-transcriptional tethering of RNA polymerase II gene DNA at nuclear periphery"/>
    <property type="evidence" value="ECO:0000318"/>
    <property type="project" value="GO_Central"/>
</dbReference>
<accession>Q559R3</accession>
<keyword evidence="2" id="KW-1133">Transmembrane helix</keyword>
<dbReference type="PaxDb" id="44689-DDB0203742"/>
<keyword evidence="4" id="KW-1185">Reference proteome</keyword>
<dbReference type="GeneID" id="8618437"/>
<dbReference type="GO" id="GO:0034398">
    <property type="term" value="P:telomere tethering at nuclear periphery"/>
    <property type="evidence" value="ECO:0000318"/>
    <property type="project" value="GO_Central"/>
</dbReference>